<feature type="transmembrane region" description="Helical" evidence="1">
    <location>
        <begin position="83"/>
        <end position="107"/>
    </location>
</feature>
<protein>
    <submittedName>
        <fullName evidence="2">DUF6463 family protein</fullName>
    </submittedName>
</protein>
<gene>
    <name evidence="2" type="ORF">ACFSCX_17005</name>
</gene>
<evidence type="ECO:0000256" key="1">
    <source>
        <dbReference type="SAM" id="Phobius"/>
    </source>
</evidence>
<keyword evidence="3" id="KW-1185">Reference proteome</keyword>
<accession>A0ABW4LT06</accession>
<feature type="transmembrane region" description="Helical" evidence="1">
    <location>
        <begin position="9"/>
        <end position="30"/>
    </location>
</feature>
<reference evidence="3" key="1">
    <citation type="journal article" date="2019" name="Int. J. Syst. Evol. Microbiol.">
        <title>The Global Catalogue of Microorganisms (GCM) 10K type strain sequencing project: providing services to taxonomists for standard genome sequencing and annotation.</title>
        <authorList>
            <consortium name="The Broad Institute Genomics Platform"/>
            <consortium name="The Broad Institute Genome Sequencing Center for Infectious Disease"/>
            <person name="Wu L."/>
            <person name="Ma J."/>
        </authorList>
    </citation>
    <scope>NUCLEOTIDE SEQUENCE [LARGE SCALE GENOMIC DNA]</scope>
    <source>
        <strain evidence="3">CCUG 49339</strain>
    </source>
</reference>
<keyword evidence="1" id="KW-1133">Transmembrane helix</keyword>
<evidence type="ECO:0000313" key="2">
    <source>
        <dbReference type="EMBL" id="MFD1738227.1"/>
    </source>
</evidence>
<keyword evidence="1" id="KW-0472">Membrane</keyword>
<dbReference type="RefSeq" id="WP_377929440.1">
    <property type="nucleotide sequence ID" value="NZ_JBHUEM010000040.1"/>
</dbReference>
<organism evidence="2 3">
    <name type="scientific">Bacillus salitolerans</name>
    <dbReference type="NCBI Taxonomy" id="1437434"/>
    <lineage>
        <taxon>Bacteria</taxon>
        <taxon>Bacillati</taxon>
        <taxon>Bacillota</taxon>
        <taxon>Bacilli</taxon>
        <taxon>Bacillales</taxon>
        <taxon>Bacillaceae</taxon>
        <taxon>Bacillus</taxon>
    </lineage>
</organism>
<dbReference type="Pfam" id="PF20064">
    <property type="entry name" value="DUF6463"/>
    <property type="match status" value="1"/>
</dbReference>
<keyword evidence="1" id="KW-0812">Transmembrane</keyword>
<dbReference type="Proteomes" id="UP001597214">
    <property type="component" value="Unassembled WGS sequence"/>
</dbReference>
<evidence type="ECO:0000313" key="3">
    <source>
        <dbReference type="Proteomes" id="UP001597214"/>
    </source>
</evidence>
<comment type="caution">
    <text evidence="2">The sequence shown here is derived from an EMBL/GenBank/DDBJ whole genome shotgun (WGS) entry which is preliminary data.</text>
</comment>
<feature type="transmembrane region" description="Helical" evidence="1">
    <location>
        <begin position="50"/>
        <end position="71"/>
    </location>
</feature>
<dbReference type="InterPro" id="IPR045590">
    <property type="entry name" value="DUF6463"/>
</dbReference>
<sequence>MNWKKRSGLLLMLTSVIHNLIGIVIFWEPLVDMFQAGLFNSVASQYDRATVFWFLLSGALIFILGNFMHWLENDLNKEIPPFLGWHLLWLSIVGAFFLPASGFWLVIPQALIIIKR</sequence>
<proteinExistence type="predicted"/>
<name>A0ABW4LT06_9BACI</name>
<dbReference type="EMBL" id="JBHUEM010000040">
    <property type="protein sequence ID" value="MFD1738227.1"/>
    <property type="molecule type" value="Genomic_DNA"/>
</dbReference>